<dbReference type="EMBL" id="MFNF01000028">
    <property type="protein sequence ID" value="OGH01801.1"/>
    <property type="molecule type" value="Genomic_DNA"/>
</dbReference>
<keyword evidence="1" id="KW-0732">Signal</keyword>
<feature type="transmembrane region" description="Helical" evidence="3">
    <location>
        <begin position="247"/>
        <end position="269"/>
    </location>
</feature>
<evidence type="ECO:0000256" key="2">
    <source>
        <dbReference type="ARBA" id="ARBA00023157"/>
    </source>
</evidence>
<evidence type="ECO:0000256" key="3">
    <source>
        <dbReference type="SAM" id="Phobius"/>
    </source>
</evidence>
<proteinExistence type="predicted"/>
<evidence type="ECO:0000259" key="4">
    <source>
        <dbReference type="SMART" id="SM00560"/>
    </source>
</evidence>
<organism evidence="5 6">
    <name type="scientific">Candidatus Lambdaproteobacteria bacterium RIFOXYD2_FULL_56_26</name>
    <dbReference type="NCBI Taxonomy" id="1817773"/>
    <lineage>
        <taxon>Bacteria</taxon>
        <taxon>Pseudomonadati</taxon>
        <taxon>Pseudomonadota</taxon>
        <taxon>Candidatus Lambdaproteobacteria</taxon>
    </lineage>
</organism>
<keyword evidence="3" id="KW-1133">Transmembrane helix</keyword>
<dbReference type="InterPro" id="IPR006558">
    <property type="entry name" value="LamG-like"/>
</dbReference>
<dbReference type="InterPro" id="IPR013320">
    <property type="entry name" value="ConA-like_dom_sf"/>
</dbReference>
<keyword evidence="3" id="KW-0472">Membrane</keyword>
<accession>A0A1F6GUW9</accession>
<dbReference type="SMART" id="SM00560">
    <property type="entry name" value="LamGL"/>
    <property type="match status" value="1"/>
</dbReference>
<gene>
    <name evidence="5" type="ORF">A2557_01785</name>
</gene>
<evidence type="ECO:0000256" key="1">
    <source>
        <dbReference type="ARBA" id="ARBA00022729"/>
    </source>
</evidence>
<protein>
    <recommendedName>
        <fullName evidence="4">LamG-like jellyroll fold domain-containing protein</fullName>
    </recommendedName>
</protein>
<dbReference type="Proteomes" id="UP000177583">
    <property type="component" value="Unassembled WGS sequence"/>
</dbReference>
<comment type="caution">
    <text evidence="5">The sequence shown here is derived from an EMBL/GenBank/DDBJ whole genome shotgun (WGS) entry which is preliminary data.</text>
</comment>
<evidence type="ECO:0000313" key="5">
    <source>
        <dbReference type="EMBL" id="OGH01801.1"/>
    </source>
</evidence>
<reference evidence="5 6" key="1">
    <citation type="journal article" date="2016" name="Nat. Commun.">
        <title>Thousands of microbial genomes shed light on interconnected biogeochemical processes in an aquifer system.</title>
        <authorList>
            <person name="Anantharaman K."/>
            <person name="Brown C.T."/>
            <person name="Hug L.A."/>
            <person name="Sharon I."/>
            <person name="Castelle C.J."/>
            <person name="Probst A.J."/>
            <person name="Thomas B.C."/>
            <person name="Singh A."/>
            <person name="Wilkins M.J."/>
            <person name="Karaoz U."/>
            <person name="Brodie E.L."/>
            <person name="Williams K.H."/>
            <person name="Hubbard S.S."/>
            <person name="Banfield J.F."/>
        </authorList>
    </citation>
    <scope>NUCLEOTIDE SEQUENCE [LARGE SCALE GENOMIC DNA]</scope>
</reference>
<sequence>MLALGLGAFFLSWLWDNNFRIANKLAPHDLPFEQGLIAHFPLRNSLKEVRPNGTKLLSPHPPDYRSFGLYLQGGPEDHLQFIDWDQYFKGQQLTLAFWVKYPKLDTRINQYFNLFWEGDTGDKDRPRLSLWYNPKLAIWHQSLAQRQGYNLPWSWSRRQALVVTLDGPGLLSSLYVNGQQQGQIELEDRGWPSANNLFFAQGFSPATGLPGIYGEITLWNRVLNPKEIEDLYLHQEKRINQFLGLRWALWGIWGLGVLGWVGLAARLAWEWQSQRASKVLRWVQSHLFQPEPGSKP</sequence>
<dbReference type="Pfam" id="PF13385">
    <property type="entry name" value="Laminin_G_3"/>
    <property type="match status" value="1"/>
</dbReference>
<dbReference type="AlphaFoldDB" id="A0A1F6GUW9"/>
<dbReference type="SUPFAM" id="SSF49899">
    <property type="entry name" value="Concanavalin A-like lectins/glucanases"/>
    <property type="match status" value="1"/>
</dbReference>
<dbReference type="Gene3D" id="2.60.120.200">
    <property type="match status" value="1"/>
</dbReference>
<keyword evidence="3" id="KW-0812">Transmembrane</keyword>
<feature type="domain" description="LamG-like jellyroll fold" evidence="4">
    <location>
        <begin position="91"/>
        <end position="226"/>
    </location>
</feature>
<name>A0A1F6GUW9_9PROT</name>
<keyword evidence="2" id="KW-1015">Disulfide bond</keyword>
<evidence type="ECO:0000313" key="6">
    <source>
        <dbReference type="Proteomes" id="UP000177583"/>
    </source>
</evidence>